<name>D9W7I4_9ACTN</name>
<feature type="compositionally biased region" description="Gly residues" evidence="1">
    <location>
        <begin position="166"/>
        <end position="175"/>
    </location>
</feature>
<feature type="compositionally biased region" description="Low complexity" evidence="1">
    <location>
        <begin position="148"/>
        <end position="165"/>
    </location>
</feature>
<feature type="compositionally biased region" description="Basic and acidic residues" evidence="1">
    <location>
        <begin position="48"/>
        <end position="69"/>
    </location>
</feature>
<sequence length="200" mass="19453">MGRHSRPTPAQLARANSLKAVTVLGVAGTIAFGLHSSVGGDKSTQARSDVHASQEQKPDIDPTADDKPSGSHISPSESAKPRPLPDQSDHTDGSGGGGTEPSGAATPSHTPTATPSTPAHTDVATSPTQRGDQAPAAPSSPARTLSDDPSTPGTPSGQPSESPQPGNGGGQGKGVVGDVVDGVGNTLDGVVGGLSGALGG</sequence>
<feature type="compositionally biased region" description="Gly residues" evidence="1">
    <location>
        <begin position="190"/>
        <end position="200"/>
    </location>
</feature>
<accession>D9W7I4</accession>
<dbReference type="Proteomes" id="UP000003963">
    <property type="component" value="Unassembled WGS sequence"/>
</dbReference>
<organism evidence="2 3">
    <name type="scientific">Streptomyces himastatinicus ATCC 53653</name>
    <dbReference type="NCBI Taxonomy" id="457427"/>
    <lineage>
        <taxon>Bacteria</taxon>
        <taxon>Bacillati</taxon>
        <taxon>Actinomycetota</taxon>
        <taxon>Actinomycetes</taxon>
        <taxon>Kitasatosporales</taxon>
        <taxon>Streptomycetaceae</taxon>
        <taxon>Streptomyces</taxon>
        <taxon>Streptomyces violaceusniger group</taxon>
    </lineage>
</organism>
<dbReference type="EMBL" id="GG657754">
    <property type="protein sequence ID" value="EFL28764.1"/>
    <property type="molecule type" value="Genomic_DNA"/>
</dbReference>
<evidence type="ECO:0000313" key="2">
    <source>
        <dbReference type="EMBL" id="EFL28764.1"/>
    </source>
</evidence>
<dbReference type="HOGENOM" id="CLU_1359763_0_0_11"/>
<evidence type="ECO:0000313" key="3">
    <source>
        <dbReference type="Proteomes" id="UP000003963"/>
    </source>
</evidence>
<proteinExistence type="predicted"/>
<dbReference type="AlphaFoldDB" id="D9W7I4"/>
<protein>
    <submittedName>
        <fullName evidence="2">Extensin (Cell wall hydroxyproline-rich glycoprotein)</fullName>
    </submittedName>
</protein>
<dbReference type="STRING" id="457427.SSOG_08478"/>
<gene>
    <name evidence="2" type="ORF">SSOG_08478</name>
</gene>
<evidence type="ECO:0000256" key="1">
    <source>
        <dbReference type="SAM" id="MobiDB-lite"/>
    </source>
</evidence>
<feature type="region of interest" description="Disordered" evidence="1">
    <location>
        <begin position="34"/>
        <end position="200"/>
    </location>
</feature>
<feature type="compositionally biased region" description="Low complexity" evidence="1">
    <location>
        <begin position="101"/>
        <end position="121"/>
    </location>
</feature>
<feature type="compositionally biased region" description="Low complexity" evidence="1">
    <location>
        <begin position="176"/>
        <end position="189"/>
    </location>
</feature>
<reference evidence="2 3" key="1">
    <citation type="submission" date="2009-02" db="EMBL/GenBank/DDBJ databases">
        <title>Annotation of Streptomyces hygroscopicus strain ATCC 53653.</title>
        <authorList>
            <consortium name="The Broad Institute Genome Sequencing Platform"/>
            <consortium name="Broad Institute Microbial Sequencing Center"/>
            <person name="Fischbach M."/>
            <person name="Godfrey P."/>
            <person name="Ward D."/>
            <person name="Young S."/>
            <person name="Zeng Q."/>
            <person name="Koehrsen M."/>
            <person name="Alvarado L."/>
            <person name="Berlin A.M."/>
            <person name="Bochicchio J."/>
            <person name="Borenstein D."/>
            <person name="Chapman S.B."/>
            <person name="Chen Z."/>
            <person name="Engels R."/>
            <person name="Freedman E."/>
            <person name="Gellesch M."/>
            <person name="Goldberg J."/>
            <person name="Griggs A."/>
            <person name="Gujja S."/>
            <person name="Heilman E.R."/>
            <person name="Heiman D.I."/>
            <person name="Hepburn T.A."/>
            <person name="Howarth C."/>
            <person name="Jen D."/>
            <person name="Larson L."/>
            <person name="Lewis B."/>
            <person name="Mehta T."/>
            <person name="Park D."/>
            <person name="Pearson M."/>
            <person name="Richards J."/>
            <person name="Roberts A."/>
            <person name="Saif S."/>
            <person name="Shea T.D."/>
            <person name="Shenoy N."/>
            <person name="Sisk P."/>
            <person name="Stolte C."/>
            <person name="Sykes S.N."/>
            <person name="Thomson T."/>
            <person name="Walk T."/>
            <person name="White J."/>
            <person name="Yandava C."/>
            <person name="Straight P."/>
            <person name="Clardy J."/>
            <person name="Hung D."/>
            <person name="Kolter R."/>
            <person name="Mekalanos J."/>
            <person name="Walker S."/>
            <person name="Walsh C.T."/>
            <person name="Wieland-Brown L.C."/>
            <person name="Haas B."/>
            <person name="Nusbaum C."/>
            <person name="Birren B."/>
        </authorList>
    </citation>
    <scope>NUCLEOTIDE SEQUENCE [LARGE SCALE GENOMIC DNA]</scope>
    <source>
        <strain evidence="2 3">ATCC 53653</strain>
    </source>
</reference>
<keyword evidence="3" id="KW-1185">Reference proteome</keyword>